<dbReference type="HOGENOM" id="CLU_1090512_0_0_1"/>
<dbReference type="Proteomes" id="UP000028545">
    <property type="component" value="Unassembled WGS sequence"/>
</dbReference>
<dbReference type="AlphaFoldDB" id="A0A084GDG0"/>
<dbReference type="GeneID" id="27721273"/>
<sequence length="255" mass="27306">MAVGNLTAPEIGCTDLIKACREAAAVGDPESVGDNGSVNEPCVAASTVCFGIVQGAYTEVSNRNAFDISLIKPSVYPPEYSFAFFNQRRVKEDLGAPVNFSISDPNVVQTFFGTTDDPMRRDISSLEHVLNSGLIVAMYYVIWITGVTGLVSKKFRSGWNTPDLLRSGPPAFHIFDLAMGGKDVATGQLNALESYKSEGPPSVRHVTAKAPESLAPVCYVFDIQLTCTPNQIQALADGSAVVHNFIVVEPRAESG</sequence>
<organism evidence="2 3">
    <name type="scientific">Pseudallescheria apiosperma</name>
    <name type="common">Scedosporium apiospermum</name>
    <dbReference type="NCBI Taxonomy" id="563466"/>
    <lineage>
        <taxon>Eukaryota</taxon>
        <taxon>Fungi</taxon>
        <taxon>Dikarya</taxon>
        <taxon>Ascomycota</taxon>
        <taxon>Pezizomycotina</taxon>
        <taxon>Sordariomycetes</taxon>
        <taxon>Hypocreomycetidae</taxon>
        <taxon>Microascales</taxon>
        <taxon>Microascaceae</taxon>
        <taxon>Scedosporium</taxon>
    </lineage>
</organism>
<keyword evidence="1" id="KW-0472">Membrane</keyword>
<keyword evidence="3" id="KW-1185">Reference proteome</keyword>
<dbReference type="InterPro" id="IPR029058">
    <property type="entry name" value="AB_hydrolase_fold"/>
</dbReference>
<dbReference type="VEuPathDB" id="FungiDB:SAPIO_CDS2201"/>
<keyword evidence="1" id="KW-0812">Transmembrane</keyword>
<accession>A0A084GDG0</accession>
<dbReference type="OrthoDB" id="443318at2759"/>
<evidence type="ECO:0000313" key="3">
    <source>
        <dbReference type="Proteomes" id="UP000028545"/>
    </source>
</evidence>
<evidence type="ECO:0000256" key="1">
    <source>
        <dbReference type="SAM" id="Phobius"/>
    </source>
</evidence>
<protein>
    <submittedName>
        <fullName evidence="2">Uncharacterized protein</fullName>
    </submittedName>
</protein>
<gene>
    <name evidence="2" type="ORF">SAPIO_CDS2201</name>
</gene>
<feature type="transmembrane region" description="Helical" evidence="1">
    <location>
        <begin position="129"/>
        <end position="151"/>
    </location>
</feature>
<dbReference type="KEGG" id="sapo:SAPIO_CDS2201"/>
<reference evidence="2 3" key="1">
    <citation type="journal article" date="2014" name="Genome Announc.">
        <title>Draft genome sequence of the pathogenic fungus Scedosporium apiospermum.</title>
        <authorList>
            <person name="Vandeputte P."/>
            <person name="Ghamrawi S."/>
            <person name="Rechenmann M."/>
            <person name="Iltis A."/>
            <person name="Giraud S."/>
            <person name="Fleury M."/>
            <person name="Thornton C."/>
            <person name="Delhaes L."/>
            <person name="Meyer W."/>
            <person name="Papon N."/>
            <person name="Bouchara J.P."/>
        </authorList>
    </citation>
    <scope>NUCLEOTIDE SEQUENCE [LARGE SCALE GENOMIC DNA]</scope>
    <source>
        <strain evidence="2 3">IHEM 14462</strain>
    </source>
</reference>
<dbReference type="SUPFAM" id="SSF53474">
    <property type="entry name" value="alpha/beta-Hydrolases"/>
    <property type="match status" value="1"/>
</dbReference>
<dbReference type="EMBL" id="JOWA01000085">
    <property type="protein sequence ID" value="KEZ45372.1"/>
    <property type="molecule type" value="Genomic_DNA"/>
</dbReference>
<evidence type="ECO:0000313" key="2">
    <source>
        <dbReference type="EMBL" id="KEZ45372.1"/>
    </source>
</evidence>
<name>A0A084GDG0_PSEDA</name>
<proteinExistence type="predicted"/>
<keyword evidence="1" id="KW-1133">Transmembrane helix</keyword>
<dbReference type="RefSeq" id="XP_016645171.1">
    <property type="nucleotide sequence ID" value="XM_016785293.1"/>
</dbReference>
<comment type="caution">
    <text evidence="2">The sequence shown here is derived from an EMBL/GenBank/DDBJ whole genome shotgun (WGS) entry which is preliminary data.</text>
</comment>
<dbReference type="Gene3D" id="3.40.50.1820">
    <property type="entry name" value="alpha/beta hydrolase"/>
    <property type="match status" value="1"/>
</dbReference>